<sequence>MNPYEIDIVHKALNTIRSVDPGSIGEELEIEAGDRLIAINDNEVRDVIDYRYESANEYITLTIEKKDGELILYDIEKDVEEPIGLNFVTPLLDTQKTCSNRCLFCFIDQMPPNMRDSLYIKDDDSRLSFLQGNYITLTNIKKEDFDRMIAYGLSPINVSVHTTNPELRVELLKNPSAGKIMEDMKRLAHAGIVMNAQIVLLPGVNDGEELKRTLRDLASLMPQVASVAMVPVGLSKYRDHLPKLSPYTKDQAREVITIAETFAEEMRKICGRHWVYASDEFYLIAEKDLPEADFYDGYPQYENGVGLMRSFYEEFKEALDRAEGTYRSKITLATGEYAAPLFEELAAMIHEKFPGIQCDVVTIKNDFFGDTVKVAGLLTAEDVVRQLKGKIHDAIMLPMSMFRSDRAITLDDVTVEALEKELGAKIITVSNNGAEFLEKCLEVRPVE</sequence>
<dbReference type="InterPro" id="IPR007549">
    <property type="entry name" value="DUF512"/>
</dbReference>
<dbReference type="SUPFAM" id="SSF102114">
    <property type="entry name" value="Radical SAM enzymes"/>
    <property type="match status" value="1"/>
</dbReference>
<evidence type="ECO:0000259" key="2">
    <source>
        <dbReference type="Pfam" id="PF17820"/>
    </source>
</evidence>
<feature type="domain" description="PDZ" evidence="2">
    <location>
        <begin position="16"/>
        <end position="52"/>
    </location>
</feature>
<feature type="domain" description="DUF512" evidence="1">
    <location>
        <begin position="230"/>
        <end position="430"/>
    </location>
</feature>
<dbReference type="Proteomes" id="UP001481872">
    <property type="component" value="Unassembled WGS sequence"/>
</dbReference>
<dbReference type="Pfam" id="PF17820">
    <property type="entry name" value="PDZ_6"/>
    <property type="match status" value="1"/>
</dbReference>
<dbReference type="SUPFAM" id="SSF50156">
    <property type="entry name" value="PDZ domain-like"/>
    <property type="match status" value="1"/>
</dbReference>
<evidence type="ECO:0000259" key="1">
    <source>
        <dbReference type="Pfam" id="PF04459"/>
    </source>
</evidence>
<dbReference type="InterPro" id="IPR041489">
    <property type="entry name" value="PDZ_6"/>
</dbReference>
<dbReference type="Pfam" id="PF19238">
    <property type="entry name" value="Radical_SAM_2"/>
    <property type="match status" value="1"/>
</dbReference>
<dbReference type="Gene3D" id="3.20.20.70">
    <property type="entry name" value="Aldolase class I"/>
    <property type="match status" value="1"/>
</dbReference>
<evidence type="ECO:0000313" key="5">
    <source>
        <dbReference type="Proteomes" id="UP001481872"/>
    </source>
</evidence>
<dbReference type="EMBL" id="JBBNPS010000004">
    <property type="protein sequence ID" value="MEQ3353188.1"/>
    <property type="molecule type" value="Genomic_DNA"/>
</dbReference>
<dbReference type="InterPro" id="IPR036034">
    <property type="entry name" value="PDZ_sf"/>
</dbReference>
<protein>
    <submittedName>
        <fullName evidence="4">DUF512 domain-containing protein</fullName>
    </submittedName>
</protein>
<gene>
    <name evidence="4" type="ORF">AAA081_02575</name>
</gene>
<organism evidence="4 5">
    <name type="scientific">Aedoeadaptatus acetigenes</name>
    <dbReference type="NCBI Taxonomy" id="2981723"/>
    <lineage>
        <taxon>Bacteria</taxon>
        <taxon>Bacillati</taxon>
        <taxon>Bacillota</taxon>
        <taxon>Tissierellia</taxon>
        <taxon>Tissierellales</taxon>
        <taxon>Peptoniphilaceae</taxon>
        <taxon>Aedoeadaptatus</taxon>
    </lineage>
</organism>
<keyword evidence="5" id="KW-1185">Reference proteome</keyword>
<name>A0ABV1J4T2_9FIRM</name>
<evidence type="ECO:0000313" key="4">
    <source>
        <dbReference type="EMBL" id="MEQ3353188.1"/>
    </source>
</evidence>
<dbReference type="Pfam" id="PF04459">
    <property type="entry name" value="DUF512"/>
    <property type="match status" value="1"/>
</dbReference>
<dbReference type="InterPro" id="IPR045375">
    <property type="entry name" value="Put_radical_SAM-like_N"/>
</dbReference>
<evidence type="ECO:0000259" key="3">
    <source>
        <dbReference type="Pfam" id="PF19238"/>
    </source>
</evidence>
<dbReference type="RefSeq" id="WP_349053577.1">
    <property type="nucleotide sequence ID" value="NZ_JBBNPS010000004.1"/>
</dbReference>
<dbReference type="InterPro" id="IPR058240">
    <property type="entry name" value="rSAM_sf"/>
</dbReference>
<proteinExistence type="predicted"/>
<feature type="domain" description="Putative radical SAM N-terminal" evidence="3">
    <location>
        <begin position="77"/>
        <end position="227"/>
    </location>
</feature>
<reference evidence="4 5" key="1">
    <citation type="submission" date="2024-04" db="EMBL/GenBank/DDBJ databases">
        <title>Human intestinal bacterial collection.</title>
        <authorList>
            <person name="Pauvert C."/>
            <person name="Hitch T.C.A."/>
            <person name="Clavel T."/>
        </authorList>
    </citation>
    <scope>NUCLEOTIDE SEQUENCE [LARGE SCALE GENOMIC DNA]</scope>
    <source>
        <strain evidence="4 5">CLA-SR-H026</strain>
    </source>
</reference>
<accession>A0ABV1J4T2</accession>
<dbReference type="InterPro" id="IPR013785">
    <property type="entry name" value="Aldolase_TIM"/>
</dbReference>
<dbReference type="Gene3D" id="2.30.42.10">
    <property type="match status" value="1"/>
</dbReference>
<comment type="caution">
    <text evidence="4">The sequence shown here is derived from an EMBL/GenBank/DDBJ whole genome shotgun (WGS) entry which is preliminary data.</text>
</comment>